<protein>
    <recommendedName>
        <fullName evidence="2">histidine kinase</fullName>
        <ecNumber evidence="2">2.7.13.3</ecNumber>
    </recommendedName>
</protein>
<feature type="modified residue" description="4-aspartylphosphate" evidence="6">
    <location>
        <position position="649"/>
    </location>
</feature>
<dbReference type="CDD" id="cd00130">
    <property type="entry name" value="PAS"/>
    <property type="match status" value="1"/>
</dbReference>
<feature type="domain" description="Histidine kinase" evidence="7">
    <location>
        <begin position="283"/>
        <end position="574"/>
    </location>
</feature>
<evidence type="ECO:0000256" key="1">
    <source>
        <dbReference type="ARBA" id="ARBA00000085"/>
    </source>
</evidence>
<dbReference type="CDD" id="cd00156">
    <property type="entry name" value="REC"/>
    <property type="match status" value="1"/>
</dbReference>
<evidence type="ECO:0000256" key="3">
    <source>
        <dbReference type="ARBA" id="ARBA00022553"/>
    </source>
</evidence>
<evidence type="ECO:0000259" key="7">
    <source>
        <dbReference type="PROSITE" id="PS50109"/>
    </source>
</evidence>
<dbReference type="InterPro" id="IPR000700">
    <property type="entry name" value="PAS-assoc_C"/>
</dbReference>
<evidence type="ECO:0000313" key="11">
    <source>
        <dbReference type="EMBL" id="MEP0867625.1"/>
    </source>
</evidence>
<dbReference type="InterPro" id="IPR001610">
    <property type="entry name" value="PAC"/>
</dbReference>
<dbReference type="InterPro" id="IPR003661">
    <property type="entry name" value="HisK_dim/P_dom"/>
</dbReference>
<feature type="domain" description="Response regulatory" evidence="8">
    <location>
        <begin position="3"/>
        <end position="119"/>
    </location>
</feature>
<evidence type="ECO:0000313" key="12">
    <source>
        <dbReference type="Proteomes" id="UP001442494"/>
    </source>
</evidence>
<feature type="domain" description="PAC" evidence="10">
    <location>
        <begin position="213"/>
        <end position="265"/>
    </location>
</feature>
<dbReference type="PANTHER" id="PTHR43547">
    <property type="entry name" value="TWO-COMPONENT HISTIDINE KINASE"/>
    <property type="match status" value="1"/>
</dbReference>
<dbReference type="SMART" id="SM00388">
    <property type="entry name" value="HisKA"/>
    <property type="match status" value="1"/>
</dbReference>
<dbReference type="InterPro" id="IPR005467">
    <property type="entry name" value="His_kinase_dom"/>
</dbReference>
<dbReference type="EC" id="2.7.13.3" evidence="2"/>
<dbReference type="InterPro" id="IPR036097">
    <property type="entry name" value="HisK_dim/P_sf"/>
</dbReference>
<feature type="modified residue" description="4-aspartylphosphate" evidence="6">
    <location>
        <position position="54"/>
    </location>
</feature>
<dbReference type="SUPFAM" id="SSF55874">
    <property type="entry name" value="ATPase domain of HSP90 chaperone/DNA topoisomerase II/histidine kinase"/>
    <property type="match status" value="1"/>
</dbReference>
<dbReference type="InterPro" id="IPR036890">
    <property type="entry name" value="HATPase_C_sf"/>
</dbReference>
<dbReference type="SUPFAM" id="SSF47384">
    <property type="entry name" value="Homodimeric domain of signal transducing histidine kinase"/>
    <property type="match status" value="1"/>
</dbReference>
<comment type="catalytic activity">
    <reaction evidence="1">
        <text>ATP + protein L-histidine = ADP + protein N-phospho-L-histidine.</text>
        <dbReference type="EC" id="2.7.13.3"/>
    </reaction>
</comment>
<comment type="caution">
    <text evidence="11">The sequence shown here is derived from an EMBL/GenBank/DDBJ whole genome shotgun (WGS) entry which is preliminary data.</text>
</comment>
<dbReference type="InterPro" id="IPR001789">
    <property type="entry name" value="Sig_transdc_resp-reg_receiver"/>
</dbReference>
<evidence type="ECO:0000256" key="4">
    <source>
        <dbReference type="ARBA" id="ARBA00022777"/>
    </source>
</evidence>
<evidence type="ECO:0000259" key="10">
    <source>
        <dbReference type="PROSITE" id="PS50113"/>
    </source>
</evidence>
<organism evidence="11 12">
    <name type="scientific">Funiculus sociatus GB2-A5</name>
    <dbReference type="NCBI Taxonomy" id="2933946"/>
    <lineage>
        <taxon>Bacteria</taxon>
        <taxon>Bacillati</taxon>
        <taxon>Cyanobacteriota</taxon>
        <taxon>Cyanophyceae</taxon>
        <taxon>Coleofasciculales</taxon>
        <taxon>Coleofasciculaceae</taxon>
        <taxon>Funiculus</taxon>
    </lineage>
</organism>
<dbReference type="SUPFAM" id="SSF52172">
    <property type="entry name" value="CheY-like"/>
    <property type="match status" value="2"/>
</dbReference>
<keyword evidence="4" id="KW-0418">Kinase</keyword>
<dbReference type="SMART" id="SM00387">
    <property type="entry name" value="HATPase_c"/>
    <property type="match status" value="1"/>
</dbReference>
<dbReference type="SUPFAM" id="SSF55785">
    <property type="entry name" value="PYP-like sensor domain (PAS domain)"/>
    <property type="match status" value="1"/>
</dbReference>
<keyword evidence="5" id="KW-0902">Two-component regulatory system</keyword>
<dbReference type="InterPro" id="IPR000014">
    <property type="entry name" value="PAS"/>
</dbReference>
<keyword evidence="12" id="KW-1185">Reference proteome</keyword>
<dbReference type="PROSITE" id="PS50113">
    <property type="entry name" value="PAC"/>
    <property type="match status" value="1"/>
</dbReference>
<dbReference type="Gene3D" id="3.30.565.10">
    <property type="entry name" value="Histidine kinase-like ATPase, C-terminal domain"/>
    <property type="match status" value="1"/>
</dbReference>
<dbReference type="NCBIfam" id="TIGR00229">
    <property type="entry name" value="sensory_box"/>
    <property type="match status" value="1"/>
</dbReference>
<feature type="domain" description="Response regulatory" evidence="8">
    <location>
        <begin position="600"/>
        <end position="718"/>
    </location>
</feature>
<dbReference type="InterPro" id="IPR035965">
    <property type="entry name" value="PAS-like_dom_sf"/>
</dbReference>
<dbReference type="PROSITE" id="PS50109">
    <property type="entry name" value="HIS_KIN"/>
    <property type="match status" value="1"/>
</dbReference>
<feature type="domain" description="PAS" evidence="9">
    <location>
        <begin position="165"/>
        <end position="210"/>
    </location>
</feature>
<dbReference type="InterPro" id="IPR003594">
    <property type="entry name" value="HATPase_dom"/>
</dbReference>
<dbReference type="SMART" id="SM00091">
    <property type="entry name" value="PAS"/>
    <property type="match status" value="1"/>
</dbReference>
<keyword evidence="4" id="KW-0808">Transferase</keyword>
<name>A0ABV0JVZ6_9CYAN</name>
<gene>
    <name evidence="11" type="ORF">NDI37_24560</name>
</gene>
<evidence type="ECO:0000256" key="6">
    <source>
        <dbReference type="PROSITE-ProRule" id="PRU00169"/>
    </source>
</evidence>
<dbReference type="CDD" id="cd00082">
    <property type="entry name" value="HisKA"/>
    <property type="match status" value="1"/>
</dbReference>
<dbReference type="InterPro" id="IPR011006">
    <property type="entry name" value="CheY-like_superfamily"/>
</dbReference>
<dbReference type="PANTHER" id="PTHR43547:SF2">
    <property type="entry name" value="HYBRID SIGNAL TRANSDUCTION HISTIDINE KINASE C"/>
    <property type="match status" value="1"/>
</dbReference>
<dbReference type="PROSITE" id="PS50112">
    <property type="entry name" value="PAS"/>
    <property type="match status" value="1"/>
</dbReference>
<evidence type="ECO:0000259" key="8">
    <source>
        <dbReference type="PROSITE" id="PS50110"/>
    </source>
</evidence>
<reference evidence="11 12" key="1">
    <citation type="submission" date="2022-04" db="EMBL/GenBank/DDBJ databases">
        <title>Positive selection, recombination, and allopatry shape intraspecific diversity of widespread and dominant cyanobacteria.</title>
        <authorList>
            <person name="Wei J."/>
            <person name="Shu W."/>
            <person name="Hu C."/>
        </authorList>
    </citation>
    <scope>NUCLEOTIDE SEQUENCE [LARGE SCALE GENOMIC DNA]</scope>
    <source>
        <strain evidence="11 12">GB2-A5</strain>
    </source>
</reference>
<dbReference type="Pfam" id="PF00072">
    <property type="entry name" value="Response_reg"/>
    <property type="match status" value="2"/>
</dbReference>
<dbReference type="Gene3D" id="3.40.50.2300">
    <property type="match status" value="2"/>
</dbReference>
<keyword evidence="3 6" id="KW-0597">Phosphoprotein</keyword>
<dbReference type="CDD" id="cd17580">
    <property type="entry name" value="REC_2_DhkD-like"/>
    <property type="match status" value="1"/>
</dbReference>
<dbReference type="PROSITE" id="PS50110">
    <property type="entry name" value="RESPONSE_REGULATORY"/>
    <property type="match status" value="2"/>
</dbReference>
<dbReference type="EMBL" id="JAMPKK010000079">
    <property type="protein sequence ID" value="MEP0867625.1"/>
    <property type="molecule type" value="Genomic_DNA"/>
</dbReference>
<dbReference type="InterPro" id="IPR004358">
    <property type="entry name" value="Sig_transdc_His_kin-like_C"/>
</dbReference>
<accession>A0ABV0JVZ6</accession>
<evidence type="ECO:0000256" key="2">
    <source>
        <dbReference type="ARBA" id="ARBA00012438"/>
    </source>
</evidence>
<dbReference type="SMART" id="SM00086">
    <property type="entry name" value="PAC"/>
    <property type="match status" value="1"/>
</dbReference>
<dbReference type="Pfam" id="PF00512">
    <property type="entry name" value="HisKA"/>
    <property type="match status" value="1"/>
</dbReference>
<evidence type="ECO:0000259" key="9">
    <source>
        <dbReference type="PROSITE" id="PS50112"/>
    </source>
</evidence>
<dbReference type="SMART" id="SM00448">
    <property type="entry name" value="REC"/>
    <property type="match status" value="2"/>
</dbReference>
<dbReference type="Proteomes" id="UP001442494">
    <property type="component" value="Unassembled WGS sequence"/>
</dbReference>
<dbReference type="Pfam" id="PF08447">
    <property type="entry name" value="PAS_3"/>
    <property type="match status" value="1"/>
</dbReference>
<dbReference type="PRINTS" id="PR00344">
    <property type="entry name" value="BCTRLSENSOR"/>
</dbReference>
<dbReference type="Gene3D" id="3.30.450.20">
    <property type="entry name" value="PAS domain"/>
    <property type="match status" value="1"/>
</dbReference>
<dbReference type="RefSeq" id="WP_190419919.1">
    <property type="nucleotide sequence ID" value="NZ_JAMPKK010000079.1"/>
</dbReference>
<dbReference type="Gene3D" id="1.10.287.130">
    <property type="match status" value="1"/>
</dbReference>
<dbReference type="Pfam" id="PF02518">
    <property type="entry name" value="HATPase_c"/>
    <property type="match status" value="1"/>
</dbReference>
<dbReference type="InterPro" id="IPR013655">
    <property type="entry name" value="PAS_fold_3"/>
</dbReference>
<sequence>MLRILLIDDNPDDRILVTRQLQQEFPQLEFTSPIDAKSLDKVLQVGNFDLAIVDYELGWSDGLTLLNAIKALYPDCPVIMCTDSGSEEVAVEGMKSGLSDYVLKRKPLHRLAIAVRDTLEKQKMRREYAAAVEELQLSEERLRLALFAAQMGSWDWNILTGEVIWSEDCERLFGLAPGSFQGTYEAFLACVHPEDREVVDKGISNALETRTNFNQEFRVVWSDGSVHWLVGRGQVLSDEKGKARRMIGVDVDISDRKQREVELRQYAEELEVANRLKDEFLAIVSHELRTPLNAILGWTQLLRSRNFDEATKKRSLEVIERNALQQNQLIEDILDTSRLMRGQMQLQTSPVNLVRVIENTLNTVRLSAEAKSINFRFLILDSPLGSGDRRVGDFPVKSQESPIPINPESDPPLVENPQFMVMGDLNRLQQIVWNLFSNAIKFTPPGGRVEVLLSLEHGEIERQKVIPSTEVQKEEAKSQKQELLSSPIPNPQFPISYARITVSDTGEGISAGFLPYVFDRFRQADSTTTRSRNGLGLGLAIARQLVELHGGTIFAESQGEGQGATFIVNLPIMEARKASKPEIDNPKPKIQNSKLLDGLQVLSVDDDPDTLDLLVMILAGEGAKVTAVSSVDEALQALQEFQPDVLVSDIGMPKADGYALIRQIRLKEKGQGERLKAIALTAYGKREDKIQALSAGFHMYLPKPIDPDMLVNAIASLVGRARD</sequence>
<dbReference type="Gene3D" id="2.10.70.100">
    <property type="match status" value="1"/>
</dbReference>
<evidence type="ECO:0000256" key="5">
    <source>
        <dbReference type="ARBA" id="ARBA00023012"/>
    </source>
</evidence>
<proteinExistence type="predicted"/>